<dbReference type="RefSeq" id="WP_131570517.1">
    <property type="nucleotide sequence ID" value="NZ_JAINFK010000005.1"/>
</dbReference>
<dbReference type="EMBL" id="SJST01000007">
    <property type="protein sequence ID" value="TCD12373.1"/>
    <property type="molecule type" value="Genomic_DNA"/>
</dbReference>
<accession>A0A4R0P640</accession>
<keyword evidence="3" id="KW-1185">Reference proteome</keyword>
<dbReference type="OrthoDB" id="9815690at2"/>
<gene>
    <name evidence="2" type="ORF">E0D97_15315</name>
</gene>
<dbReference type="Proteomes" id="UP000291301">
    <property type="component" value="Unassembled WGS sequence"/>
</dbReference>
<name>A0A4R0P640_9HYPH</name>
<dbReference type="GO" id="GO:0005992">
    <property type="term" value="P:trehalose biosynthetic process"/>
    <property type="evidence" value="ECO:0007669"/>
    <property type="project" value="InterPro"/>
</dbReference>
<protein>
    <submittedName>
        <fullName evidence="2">Trehalose-6-phosphate synthase</fullName>
    </submittedName>
</protein>
<dbReference type="CDD" id="cd03788">
    <property type="entry name" value="GT20_TPS"/>
    <property type="match status" value="1"/>
</dbReference>
<comment type="similarity">
    <text evidence="1">Belongs to the glycosyltransferase 20 family.</text>
</comment>
<dbReference type="Gene3D" id="3.40.50.2000">
    <property type="entry name" value="Glycogen Phosphorylase B"/>
    <property type="match status" value="2"/>
</dbReference>
<sequence length="463" mass="52724">MRLVVVSNRVADLRKTTQSGGLAVALADAMRDRGGVWLGWDGQSNEKAESEPQVEDVGSVRVISLPLPKDEYENYYAGYANSVLWPLFHYRLDLISYDPAYLRDYHAINQRFADALIPHLQEDDLVWIQDYHLIPLGGYLRQRGCRNRLGFFLHIPFPPHDLLAAAPEHADLIKTLMAYDVVGMQTETDALHLKHYLEAEMTITPDEEGYVTSPGGRRCFIGRFPIGIDVEQFRRMAEDMPDDVHFDMMRNQILDRKQVIGVDRLDYSKGLPQRVDAVDRLLTRHPEMEGRFSLLQISPPTRENVEAYANIRDKLEAMTGRVNGKYSDFNWTPVRYIHRSVSRDKLAGLYRASAVAFVTPLRDGMNLVAKEFVAAQDPNDPGVLVLSQFAGAAEEMTEALIVNPIDVDDMAEKLYQALTMPIEERRRRHEWLYECIRKSDTKIWLEDFLACLAPPMDDAAAAA</sequence>
<evidence type="ECO:0000256" key="1">
    <source>
        <dbReference type="ARBA" id="ARBA00008799"/>
    </source>
</evidence>
<dbReference type="PANTHER" id="PTHR10788">
    <property type="entry name" value="TREHALOSE-6-PHOSPHATE SYNTHASE"/>
    <property type="match status" value="1"/>
</dbReference>
<proteinExistence type="inferred from homology"/>
<reference evidence="2 3" key="1">
    <citation type="journal article" date="2015" name="Antonie Van Leeuwenhoek">
        <title>Oricola cellulosilytica gen. nov., sp. nov., a cellulose-degrading bacterium of the family Phyllobacteriaceae isolated from surface seashore water, and emended descriptions of Mesorhizobium loti and Phyllobacterium myrsinacearum.</title>
        <authorList>
            <person name="Hameed A."/>
            <person name="Shahina M."/>
            <person name="Lai W.A."/>
            <person name="Lin S.Y."/>
            <person name="Young L.S."/>
            <person name="Liu Y.C."/>
            <person name="Hsu Y.H."/>
            <person name="Young C.C."/>
        </authorList>
    </citation>
    <scope>NUCLEOTIDE SEQUENCE [LARGE SCALE GENOMIC DNA]</scope>
    <source>
        <strain evidence="2 3">KCTC 52183</strain>
    </source>
</reference>
<comment type="caution">
    <text evidence="2">The sequence shown here is derived from an EMBL/GenBank/DDBJ whole genome shotgun (WGS) entry which is preliminary data.</text>
</comment>
<dbReference type="SUPFAM" id="SSF53756">
    <property type="entry name" value="UDP-Glycosyltransferase/glycogen phosphorylase"/>
    <property type="match status" value="1"/>
</dbReference>
<dbReference type="InterPro" id="IPR001830">
    <property type="entry name" value="Glyco_trans_20"/>
</dbReference>
<evidence type="ECO:0000313" key="3">
    <source>
        <dbReference type="Proteomes" id="UP000291301"/>
    </source>
</evidence>
<dbReference type="AlphaFoldDB" id="A0A4R0P640"/>
<dbReference type="Pfam" id="PF00982">
    <property type="entry name" value="Glyco_transf_20"/>
    <property type="match status" value="1"/>
</dbReference>
<dbReference type="GO" id="GO:0003825">
    <property type="term" value="F:alpha,alpha-trehalose-phosphate synthase (UDP-forming) activity"/>
    <property type="evidence" value="ECO:0007669"/>
    <property type="project" value="TreeGrafter"/>
</dbReference>
<dbReference type="PANTHER" id="PTHR10788:SF106">
    <property type="entry name" value="BCDNA.GH08860"/>
    <property type="match status" value="1"/>
</dbReference>
<evidence type="ECO:0000313" key="2">
    <source>
        <dbReference type="EMBL" id="TCD12373.1"/>
    </source>
</evidence>
<organism evidence="2 3">
    <name type="scientific">Oricola cellulosilytica</name>
    <dbReference type="NCBI Taxonomy" id="1429082"/>
    <lineage>
        <taxon>Bacteria</taxon>
        <taxon>Pseudomonadati</taxon>
        <taxon>Pseudomonadota</taxon>
        <taxon>Alphaproteobacteria</taxon>
        <taxon>Hyphomicrobiales</taxon>
        <taxon>Ahrensiaceae</taxon>
        <taxon>Oricola</taxon>
    </lineage>
</organism>